<accession>R0LXT0</accession>
<protein>
    <submittedName>
        <fullName evidence="1">Uncharacterized protein</fullName>
    </submittedName>
</protein>
<sequence length="374" mass="39969">MPSRDAQGSGGFLSGPWHWCSPQALLNTGIKAAAGGVKKEVTNTVFSSFTQCNRTVNNLQIGMVKPLQTPSLVDLLRASGIVADSNFTLAMPNGAAALQRAFRLHVPELSACSTSLQPPEQEASRKGKARSDLPDNIFCRLEIPVKSHPAPSQLPAIQPDKESQLQNAFQASPGLPRLASLSGRSNAGPVHTASEEVKNVTVVRDDSHTLHRRKSPPRSLKLALSPHAAEGFAGDLARISHATFTMLSQEKSWSKPRADAPGSSLEYFTQTQTNYKCECATSLVFLLALPAVFNTFPRCPLTSAARIHFGAACTLVLFKRDASAWQHSWSKPARSSCLAAGGTGETHKENNAGVHGAAERGTESLDADFIQALA</sequence>
<organism evidence="1 2">
    <name type="scientific">Anas platyrhynchos</name>
    <name type="common">Mallard</name>
    <name type="synonym">Anas boschas</name>
    <dbReference type="NCBI Taxonomy" id="8839"/>
    <lineage>
        <taxon>Eukaryota</taxon>
        <taxon>Metazoa</taxon>
        <taxon>Chordata</taxon>
        <taxon>Craniata</taxon>
        <taxon>Vertebrata</taxon>
        <taxon>Euteleostomi</taxon>
        <taxon>Archelosauria</taxon>
        <taxon>Archosauria</taxon>
        <taxon>Dinosauria</taxon>
        <taxon>Saurischia</taxon>
        <taxon>Theropoda</taxon>
        <taxon>Coelurosauria</taxon>
        <taxon>Aves</taxon>
        <taxon>Neognathae</taxon>
        <taxon>Galloanserae</taxon>
        <taxon>Anseriformes</taxon>
        <taxon>Anatidae</taxon>
        <taxon>Anatinae</taxon>
        <taxon>Anas</taxon>
    </lineage>
</organism>
<dbReference type="Proteomes" id="UP000296049">
    <property type="component" value="Unassembled WGS sequence"/>
</dbReference>
<evidence type="ECO:0000313" key="1">
    <source>
        <dbReference type="EMBL" id="EOB05293.1"/>
    </source>
</evidence>
<gene>
    <name evidence="1" type="ORF">Anapl_05448</name>
</gene>
<dbReference type="EMBL" id="KB742701">
    <property type="protein sequence ID" value="EOB05293.1"/>
    <property type="molecule type" value="Genomic_DNA"/>
</dbReference>
<dbReference type="AlphaFoldDB" id="R0LXT0"/>
<name>R0LXT0_ANAPL</name>
<reference evidence="2" key="1">
    <citation type="journal article" date="2013" name="Nat. Genet.">
        <title>The duck genome and transcriptome provide insight into an avian influenza virus reservoir species.</title>
        <authorList>
            <person name="Huang Y."/>
            <person name="Li Y."/>
            <person name="Burt D.W."/>
            <person name="Chen H."/>
            <person name="Zhang Y."/>
            <person name="Qian W."/>
            <person name="Kim H."/>
            <person name="Gan S."/>
            <person name="Zhao Y."/>
            <person name="Li J."/>
            <person name="Yi K."/>
            <person name="Feng H."/>
            <person name="Zhu P."/>
            <person name="Li B."/>
            <person name="Liu Q."/>
            <person name="Fairley S."/>
            <person name="Magor K.E."/>
            <person name="Du Z."/>
            <person name="Hu X."/>
            <person name="Goodman L."/>
            <person name="Tafer H."/>
            <person name="Vignal A."/>
            <person name="Lee T."/>
            <person name="Kim K.W."/>
            <person name="Sheng Z."/>
            <person name="An Y."/>
            <person name="Searle S."/>
            <person name="Herrero J."/>
            <person name="Groenen M.A."/>
            <person name="Crooijmans R.P."/>
            <person name="Faraut T."/>
            <person name="Cai Q."/>
            <person name="Webster R.G."/>
            <person name="Aldridge J.R."/>
            <person name="Warren W.C."/>
            <person name="Bartschat S."/>
            <person name="Kehr S."/>
            <person name="Marz M."/>
            <person name="Stadler P.F."/>
            <person name="Smith J."/>
            <person name="Kraus R.H."/>
            <person name="Zhao Y."/>
            <person name="Ren L."/>
            <person name="Fei J."/>
            <person name="Morisson M."/>
            <person name="Kaiser P."/>
            <person name="Griffin D.K."/>
            <person name="Rao M."/>
            <person name="Pitel F."/>
            <person name="Wang J."/>
            <person name="Li N."/>
        </authorList>
    </citation>
    <scope>NUCLEOTIDE SEQUENCE [LARGE SCALE GENOMIC DNA]</scope>
</reference>
<evidence type="ECO:0000313" key="2">
    <source>
        <dbReference type="Proteomes" id="UP000296049"/>
    </source>
</evidence>
<proteinExistence type="predicted"/>
<keyword evidence="2" id="KW-1185">Reference proteome</keyword>